<feature type="compositionally biased region" description="Low complexity" evidence="1">
    <location>
        <begin position="158"/>
        <end position="167"/>
    </location>
</feature>
<name>F2TY87_SALR5</name>
<dbReference type="EMBL" id="GL832956">
    <property type="protein sequence ID" value="EGD76346.1"/>
    <property type="molecule type" value="Genomic_DNA"/>
</dbReference>
<gene>
    <name evidence="3" type="ORF">PTSG_01046</name>
</gene>
<feature type="transmembrane region" description="Helical" evidence="2">
    <location>
        <begin position="554"/>
        <end position="572"/>
    </location>
</feature>
<evidence type="ECO:0000313" key="4">
    <source>
        <dbReference type="Proteomes" id="UP000007799"/>
    </source>
</evidence>
<dbReference type="RefSeq" id="XP_004998521.1">
    <property type="nucleotide sequence ID" value="XM_004998464.1"/>
</dbReference>
<keyword evidence="2" id="KW-0472">Membrane</keyword>
<feature type="transmembrane region" description="Helical" evidence="2">
    <location>
        <begin position="16"/>
        <end position="37"/>
    </location>
</feature>
<feature type="transmembrane region" description="Helical" evidence="2">
    <location>
        <begin position="525"/>
        <end position="542"/>
    </location>
</feature>
<feature type="transmembrane region" description="Helical" evidence="2">
    <location>
        <begin position="323"/>
        <end position="349"/>
    </location>
</feature>
<feature type="transmembrane region" description="Helical" evidence="2">
    <location>
        <begin position="686"/>
        <end position="705"/>
    </location>
</feature>
<accession>F2TY87</accession>
<evidence type="ECO:0000313" key="3">
    <source>
        <dbReference type="EMBL" id="EGD76346.1"/>
    </source>
</evidence>
<dbReference type="AlphaFoldDB" id="F2TY87"/>
<feature type="compositionally biased region" description="Polar residues" evidence="1">
    <location>
        <begin position="176"/>
        <end position="190"/>
    </location>
</feature>
<feature type="transmembrane region" description="Helical" evidence="2">
    <location>
        <begin position="361"/>
        <end position="381"/>
    </location>
</feature>
<dbReference type="GeneID" id="16079114"/>
<feature type="transmembrane region" description="Helical" evidence="2">
    <location>
        <begin position="738"/>
        <end position="759"/>
    </location>
</feature>
<proteinExistence type="predicted"/>
<dbReference type="KEGG" id="sre:PTSG_01046"/>
<feature type="transmembrane region" description="Helical" evidence="2">
    <location>
        <begin position="393"/>
        <end position="411"/>
    </location>
</feature>
<protein>
    <submittedName>
        <fullName evidence="3">Uncharacterized protein</fullName>
    </submittedName>
</protein>
<dbReference type="InParanoid" id="F2TY87"/>
<evidence type="ECO:0000256" key="2">
    <source>
        <dbReference type="SAM" id="Phobius"/>
    </source>
</evidence>
<organism evidence="4">
    <name type="scientific">Salpingoeca rosetta (strain ATCC 50818 / BSB-021)</name>
    <dbReference type="NCBI Taxonomy" id="946362"/>
    <lineage>
        <taxon>Eukaryota</taxon>
        <taxon>Choanoflagellata</taxon>
        <taxon>Craspedida</taxon>
        <taxon>Salpingoecidae</taxon>
        <taxon>Salpingoeca</taxon>
    </lineage>
</organism>
<sequence>MHANSNNSIALSAPSTAVLITAAALLAVLSSVLRILARFATASSNPAAPKQHDDDDSGDEDHVEEEEEEGEPVRYAVNALSSEEYEKQGAQYTLRCLAELRQQLFDTNRRRAAITRLSPSTSFPFIQFINGKMDIAEEHIRNSSSHKKTREQASVQRAPSPAATSSSGTNPLLCDSDTSTNNNTFGQNTRTWQLPSQSTVLDTLALAGVSALTIQAPEVVQNVMRWLLRQPIAQAIITADDGNVVSDSGPVHPWIRLWLSVWLLLLITTRSFTLSSHVLHVARRPSLWLQPLLAYARPTAIMAKHSLRMTWAADSFRTRMPGILGVVTCLLDALAFVFVPRLLLALAYAPYALPPLLSPRVHLLATAVVAAVVVSSAVTPPPAPALFDPTQHAIPWLMPASVLFSIVRTVAASCTPWPISGVAGAEAAAATTMIVGLFGHTLVSIGVCFLPLLAMAVAAACSVYHAAPYLATWLTTLAAATATTTPTMASLSPWLPQAITTCAAALESLATSTPPSSPSSPSSPTAAFVLLGLVPLAVGWTAARALTHVRMRRLVPWFAFLAAVVATAHLSSPAVHQLVNFPVVVTNAVVDNPTFAAPLVCPQPSSRVPAPPPSVALTNLCLSLACGNTTHLMHAHRFPHASATMDRRGDASSPMHACAPSAASWCRRLVDNARVLTMLDAGACDIFLRSFLSLVASAVIALWWSKNQDTSIQLSTAFLSAFTLSMLTQRPIGTSFLFFYFFQSFIAVRITQVAAFLLFDA</sequence>
<dbReference type="Proteomes" id="UP000007799">
    <property type="component" value="Unassembled WGS sequence"/>
</dbReference>
<feature type="region of interest" description="Disordered" evidence="1">
    <location>
        <begin position="44"/>
        <end position="74"/>
    </location>
</feature>
<keyword evidence="4" id="KW-1185">Reference proteome</keyword>
<feature type="region of interest" description="Disordered" evidence="1">
    <location>
        <begin position="142"/>
        <end position="190"/>
    </location>
</feature>
<keyword evidence="2" id="KW-1133">Transmembrane helix</keyword>
<reference evidence="3" key="1">
    <citation type="submission" date="2009-08" db="EMBL/GenBank/DDBJ databases">
        <title>Annotation of Salpingoeca rosetta.</title>
        <authorList>
            <consortium name="The Broad Institute Genome Sequencing Platform"/>
            <person name="Russ C."/>
            <person name="Cuomo C."/>
            <person name="Burger G."/>
            <person name="Gray M.W."/>
            <person name="Holland P.W.H."/>
            <person name="King N."/>
            <person name="Lang F.B.F."/>
            <person name="Roger A.J."/>
            <person name="Ruiz-Trillo I."/>
            <person name="Young S.K."/>
            <person name="Zeng Q."/>
            <person name="Gargeya S."/>
            <person name="Alvarado L."/>
            <person name="Berlin A."/>
            <person name="Chapman S.B."/>
            <person name="Chen Z."/>
            <person name="Freedman E."/>
            <person name="Gellesch M."/>
            <person name="Goldberg J."/>
            <person name="Griggs A."/>
            <person name="Gujja S."/>
            <person name="Heilman E."/>
            <person name="Heiman D."/>
            <person name="Howarth C."/>
            <person name="Mehta T."/>
            <person name="Neiman D."/>
            <person name="Pearson M."/>
            <person name="Roberts A."/>
            <person name="Saif S."/>
            <person name="Shea T."/>
            <person name="Shenoy N."/>
            <person name="Sisk P."/>
            <person name="Stolte C."/>
            <person name="Sykes S."/>
            <person name="White J."/>
            <person name="Yandava C."/>
            <person name="Haas B."/>
            <person name="Nusbaum C."/>
            <person name="Birren B."/>
        </authorList>
    </citation>
    <scope>NUCLEOTIDE SEQUENCE [LARGE SCALE GENOMIC DNA]</scope>
    <source>
        <strain evidence="3">ATCC 50818</strain>
    </source>
</reference>
<evidence type="ECO:0000256" key="1">
    <source>
        <dbReference type="SAM" id="MobiDB-lite"/>
    </source>
</evidence>
<keyword evidence="2" id="KW-0812">Transmembrane</keyword>
<feature type="compositionally biased region" description="Acidic residues" evidence="1">
    <location>
        <begin position="54"/>
        <end position="70"/>
    </location>
</feature>